<keyword evidence="3 5" id="KW-1133">Transmembrane helix</keyword>
<dbReference type="PANTHER" id="PTHR10846:SF8">
    <property type="entry name" value="INNER MEMBRANE PROTEIN YRBG"/>
    <property type="match status" value="1"/>
</dbReference>
<dbReference type="RefSeq" id="WP_377247709.1">
    <property type="nucleotide sequence ID" value="NZ_JBHLXP010000005.1"/>
</dbReference>
<evidence type="ECO:0000259" key="6">
    <source>
        <dbReference type="Pfam" id="PF01699"/>
    </source>
</evidence>
<organism evidence="7 8">
    <name type="scientific">Rheinheimera tilapiae</name>
    <dbReference type="NCBI Taxonomy" id="875043"/>
    <lineage>
        <taxon>Bacteria</taxon>
        <taxon>Pseudomonadati</taxon>
        <taxon>Pseudomonadota</taxon>
        <taxon>Gammaproteobacteria</taxon>
        <taxon>Chromatiales</taxon>
        <taxon>Chromatiaceae</taxon>
        <taxon>Rheinheimera</taxon>
    </lineage>
</organism>
<dbReference type="NCBIfam" id="TIGR00367">
    <property type="entry name" value="calcium/sodium antiporter"/>
    <property type="match status" value="1"/>
</dbReference>
<dbReference type="Proteomes" id="UP001589813">
    <property type="component" value="Unassembled WGS sequence"/>
</dbReference>
<evidence type="ECO:0000313" key="8">
    <source>
        <dbReference type="Proteomes" id="UP001589813"/>
    </source>
</evidence>
<feature type="transmembrane region" description="Helical" evidence="5">
    <location>
        <begin position="205"/>
        <end position="229"/>
    </location>
</feature>
<feature type="transmembrane region" description="Helical" evidence="5">
    <location>
        <begin position="28"/>
        <end position="47"/>
    </location>
</feature>
<reference evidence="7 8" key="1">
    <citation type="submission" date="2024-09" db="EMBL/GenBank/DDBJ databases">
        <authorList>
            <person name="Sun Q."/>
            <person name="Mori K."/>
        </authorList>
    </citation>
    <scope>NUCLEOTIDE SEQUENCE [LARGE SCALE GENOMIC DNA]</scope>
    <source>
        <strain evidence="7 8">KCTC 23315</strain>
    </source>
</reference>
<evidence type="ECO:0000256" key="5">
    <source>
        <dbReference type="SAM" id="Phobius"/>
    </source>
</evidence>
<feature type="transmembrane region" description="Helical" evidence="5">
    <location>
        <begin position="171"/>
        <end position="190"/>
    </location>
</feature>
<dbReference type="InterPro" id="IPR004481">
    <property type="entry name" value="K/Na/Ca-exchanger"/>
</dbReference>
<feature type="transmembrane region" description="Helical" evidence="5">
    <location>
        <begin position="330"/>
        <end position="347"/>
    </location>
</feature>
<dbReference type="Pfam" id="PF01699">
    <property type="entry name" value="Na_Ca_ex"/>
    <property type="match status" value="2"/>
</dbReference>
<comment type="subcellular location">
    <subcellularLocation>
        <location evidence="1">Membrane</location>
        <topology evidence="1">Multi-pass membrane protein</topology>
    </subcellularLocation>
</comment>
<dbReference type="InterPro" id="IPR044880">
    <property type="entry name" value="NCX_ion-bd_dom_sf"/>
</dbReference>
<evidence type="ECO:0000256" key="4">
    <source>
        <dbReference type="ARBA" id="ARBA00023136"/>
    </source>
</evidence>
<keyword evidence="2 5" id="KW-0812">Transmembrane</keyword>
<comment type="caution">
    <text evidence="7">The sequence shown here is derived from an EMBL/GenBank/DDBJ whole genome shotgun (WGS) entry which is preliminary data.</text>
</comment>
<evidence type="ECO:0000256" key="2">
    <source>
        <dbReference type="ARBA" id="ARBA00022692"/>
    </source>
</evidence>
<feature type="domain" description="Sodium/calcium exchanger membrane region" evidence="6">
    <location>
        <begin position="4"/>
        <end position="143"/>
    </location>
</feature>
<feature type="transmembrane region" description="Helical" evidence="5">
    <location>
        <begin position="68"/>
        <end position="93"/>
    </location>
</feature>
<dbReference type="Gene3D" id="1.20.1420.30">
    <property type="entry name" value="NCX, central ion-binding region"/>
    <property type="match status" value="1"/>
</dbReference>
<dbReference type="EMBL" id="JBHLXP010000005">
    <property type="protein sequence ID" value="MFC0050259.1"/>
    <property type="molecule type" value="Genomic_DNA"/>
</dbReference>
<gene>
    <name evidence="7" type="ORF">ACFFJP_18310</name>
</gene>
<feature type="transmembrane region" description="Helical" evidence="5">
    <location>
        <begin position="241"/>
        <end position="262"/>
    </location>
</feature>
<evidence type="ECO:0000313" key="7">
    <source>
        <dbReference type="EMBL" id="MFC0050259.1"/>
    </source>
</evidence>
<feature type="domain" description="Sodium/calcium exchanger membrane region" evidence="6">
    <location>
        <begin position="172"/>
        <end position="314"/>
    </location>
</feature>
<keyword evidence="8" id="KW-1185">Reference proteome</keyword>
<name>A0ABV6BIS9_9GAMM</name>
<proteinExistence type="predicted"/>
<accession>A0ABV6BIS9</accession>
<protein>
    <submittedName>
        <fullName evidence="7">Calcium/sodium antiporter</fullName>
    </submittedName>
</protein>
<sequence>MMTWLFLGIGLILLVAGADLLVKGAARLAGAFGVPSLVIGLTVVAFGTSAPELAVSVKAAYAGQAELAIANVVGSNIFNVLFILGVAALIMPLVISKQLIRQDVPIMVGVSFLVMWMVRDLQLDKIECAVLFAGLLSYTFFLFKQGKAQGAEGGDEEVEAMLKEPQPMWQNLLFVIGGLALLVLGARWLVESAIALATAWGVNEAVIGLTIVAAGTSLPEVVTSIVATIRGERDIAVGNVVGSNIFNVLCVLGLSGLVSPIPLVAGEQMSQLDIPVMLAVALLCVPFFFAGAILNRIEGALFLTAYVAYTWYLVALTLKMDYLPQLQNYIVYGLIPVIGVYVVLSLLNDFRQRRKQVAS</sequence>
<dbReference type="InterPro" id="IPR004837">
    <property type="entry name" value="NaCa_Exmemb"/>
</dbReference>
<dbReference type="PANTHER" id="PTHR10846">
    <property type="entry name" value="SODIUM/POTASSIUM/CALCIUM EXCHANGER"/>
    <property type="match status" value="1"/>
</dbReference>
<evidence type="ECO:0000256" key="1">
    <source>
        <dbReference type="ARBA" id="ARBA00004141"/>
    </source>
</evidence>
<feature type="transmembrane region" description="Helical" evidence="5">
    <location>
        <begin position="274"/>
        <end position="294"/>
    </location>
</feature>
<evidence type="ECO:0000256" key="3">
    <source>
        <dbReference type="ARBA" id="ARBA00022989"/>
    </source>
</evidence>
<feature type="transmembrane region" description="Helical" evidence="5">
    <location>
        <begin position="301"/>
        <end position="318"/>
    </location>
</feature>
<keyword evidence="4 5" id="KW-0472">Membrane</keyword>